<name>A0A918GPR3_STRGD</name>
<dbReference type="InterPro" id="IPR036388">
    <property type="entry name" value="WH-like_DNA-bd_sf"/>
</dbReference>
<dbReference type="EMBL" id="BMSL01000016">
    <property type="protein sequence ID" value="GGS52171.1"/>
    <property type="molecule type" value="Genomic_DNA"/>
</dbReference>
<evidence type="ECO:0000313" key="5">
    <source>
        <dbReference type="EMBL" id="GGS52171.1"/>
    </source>
</evidence>
<protein>
    <submittedName>
        <fullName evidence="5">Helix-turn-helix transcriptional regulator</fullName>
    </submittedName>
</protein>
<reference evidence="5" key="1">
    <citation type="journal article" date="2014" name="Int. J. Syst. Evol. Microbiol.">
        <title>Complete genome sequence of Corynebacterium casei LMG S-19264T (=DSM 44701T), isolated from a smear-ripened cheese.</title>
        <authorList>
            <consortium name="US DOE Joint Genome Institute (JGI-PGF)"/>
            <person name="Walter F."/>
            <person name="Albersmeier A."/>
            <person name="Kalinowski J."/>
            <person name="Ruckert C."/>
        </authorList>
    </citation>
    <scope>NUCLEOTIDE SEQUENCE</scope>
    <source>
        <strain evidence="5">JCM 4234</strain>
    </source>
</reference>
<evidence type="ECO:0000256" key="2">
    <source>
        <dbReference type="ARBA" id="ARBA00023125"/>
    </source>
</evidence>
<evidence type="ECO:0000259" key="4">
    <source>
        <dbReference type="PROSITE" id="PS50043"/>
    </source>
</evidence>
<dbReference type="Gene3D" id="1.10.10.10">
    <property type="entry name" value="Winged helix-like DNA-binding domain superfamily/Winged helix DNA-binding domain"/>
    <property type="match status" value="1"/>
</dbReference>
<keyword evidence="6" id="KW-1185">Reference proteome</keyword>
<dbReference type="Pfam" id="PF00196">
    <property type="entry name" value="GerE"/>
    <property type="match status" value="1"/>
</dbReference>
<dbReference type="SMART" id="SM00421">
    <property type="entry name" value="HTH_LUXR"/>
    <property type="match status" value="1"/>
</dbReference>
<keyword evidence="2" id="KW-0238">DNA-binding</keyword>
<organism evidence="5 6">
    <name type="scientific">Streptomyces griseoviridis</name>
    <dbReference type="NCBI Taxonomy" id="45398"/>
    <lineage>
        <taxon>Bacteria</taxon>
        <taxon>Bacillati</taxon>
        <taxon>Actinomycetota</taxon>
        <taxon>Actinomycetes</taxon>
        <taxon>Kitasatosporales</taxon>
        <taxon>Streptomycetaceae</taxon>
        <taxon>Streptomyces</taxon>
    </lineage>
</organism>
<keyword evidence="1" id="KW-0805">Transcription regulation</keyword>
<dbReference type="CDD" id="cd06170">
    <property type="entry name" value="LuxR_C_like"/>
    <property type="match status" value="1"/>
</dbReference>
<evidence type="ECO:0000256" key="1">
    <source>
        <dbReference type="ARBA" id="ARBA00023015"/>
    </source>
</evidence>
<dbReference type="GO" id="GO:0006355">
    <property type="term" value="P:regulation of DNA-templated transcription"/>
    <property type="evidence" value="ECO:0007669"/>
    <property type="project" value="InterPro"/>
</dbReference>
<dbReference type="Proteomes" id="UP000653493">
    <property type="component" value="Unassembled WGS sequence"/>
</dbReference>
<dbReference type="AlphaFoldDB" id="A0A918GPR3"/>
<dbReference type="PANTHER" id="PTHR44688:SF16">
    <property type="entry name" value="DNA-BINDING TRANSCRIPTIONAL ACTIVATOR DEVR_DOSR"/>
    <property type="match status" value="1"/>
</dbReference>
<evidence type="ECO:0000256" key="3">
    <source>
        <dbReference type="ARBA" id="ARBA00023163"/>
    </source>
</evidence>
<proteinExistence type="predicted"/>
<evidence type="ECO:0000313" key="6">
    <source>
        <dbReference type="Proteomes" id="UP000653493"/>
    </source>
</evidence>
<dbReference type="GO" id="GO:0003677">
    <property type="term" value="F:DNA binding"/>
    <property type="evidence" value="ECO:0007669"/>
    <property type="project" value="UniProtKB-KW"/>
</dbReference>
<accession>A0A918GPR3</accession>
<dbReference type="SUPFAM" id="SSF46894">
    <property type="entry name" value="C-terminal effector domain of the bipartite response regulators"/>
    <property type="match status" value="1"/>
</dbReference>
<dbReference type="InterPro" id="IPR000792">
    <property type="entry name" value="Tscrpt_reg_LuxR_C"/>
</dbReference>
<gene>
    <name evidence="5" type="ORF">GCM10010238_46940</name>
</gene>
<feature type="domain" description="HTH luxR-type" evidence="4">
    <location>
        <begin position="153"/>
        <end position="218"/>
    </location>
</feature>
<comment type="caution">
    <text evidence="5">The sequence shown here is derived from an EMBL/GenBank/DDBJ whole genome shotgun (WGS) entry which is preliminary data.</text>
</comment>
<dbReference type="InterPro" id="IPR016032">
    <property type="entry name" value="Sig_transdc_resp-reg_C-effctor"/>
</dbReference>
<sequence length="220" mass="23323">MLSSVPLLRPAAADGRLSVAVHGADPVSRAEITHHLEHHPAVRLVDQASAIPGTVAVFVTDAWNGTTAVGVHGHGRTADAGSVLVVRHLSDSELLEALAAGVRVILWSHEVSSERLYRAALTAFRGHGDLPSDLQGRLLRRTAELSPSRPGATAARTDEPSPWEIAALRLLADGCDTEEMARILGCSARTVEKGVGALLGRLGLRSRTHAVAYAWREGLI</sequence>
<reference evidence="5" key="2">
    <citation type="submission" date="2020-09" db="EMBL/GenBank/DDBJ databases">
        <authorList>
            <person name="Sun Q."/>
            <person name="Ohkuma M."/>
        </authorList>
    </citation>
    <scope>NUCLEOTIDE SEQUENCE</scope>
    <source>
        <strain evidence="5">JCM 4234</strain>
    </source>
</reference>
<dbReference type="PANTHER" id="PTHR44688">
    <property type="entry name" value="DNA-BINDING TRANSCRIPTIONAL ACTIVATOR DEVR_DOSR"/>
    <property type="match status" value="1"/>
</dbReference>
<keyword evidence="3" id="KW-0804">Transcription</keyword>
<dbReference type="PROSITE" id="PS50043">
    <property type="entry name" value="HTH_LUXR_2"/>
    <property type="match status" value="1"/>
</dbReference>